<evidence type="ECO:0000313" key="5">
    <source>
        <dbReference type="EMBL" id="MBB3860919.1"/>
    </source>
</evidence>
<gene>
    <name evidence="5" type="ORF">GGQ88_002188</name>
</gene>
<dbReference type="RefSeq" id="WP_183613162.1">
    <property type="nucleotide sequence ID" value="NZ_JACICY010000004.1"/>
</dbReference>
<organism evidence="5 6">
    <name type="scientific">Novosphingobium hassiacum</name>
    <dbReference type="NCBI Taxonomy" id="173676"/>
    <lineage>
        <taxon>Bacteria</taxon>
        <taxon>Pseudomonadati</taxon>
        <taxon>Pseudomonadota</taxon>
        <taxon>Alphaproteobacteria</taxon>
        <taxon>Sphingomonadales</taxon>
        <taxon>Sphingomonadaceae</taxon>
        <taxon>Novosphingobium</taxon>
    </lineage>
</organism>
<dbReference type="Pfam" id="PF00501">
    <property type="entry name" value="AMP-binding"/>
    <property type="match status" value="1"/>
</dbReference>
<protein>
    <submittedName>
        <fullName evidence="5">Crotonobetaine/carnitine-CoA ligase</fullName>
        <ecNumber evidence="5">6.2.1.-</ecNumber>
    </submittedName>
</protein>
<evidence type="ECO:0000256" key="1">
    <source>
        <dbReference type="ARBA" id="ARBA00006432"/>
    </source>
</evidence>
<accession>A0A7W5ZX84</accession>
<dbReference type="GO" id="GO:0031956">
    <property type="term" value="F:medium-chain fatty acid-CoA ligase activity"/>
    <property type="evidence" value="ECO:0007669"/>
    <property type="project" value="TreeGrafter"/>
</dbReference>
<dbReference type="PROSITE" id="PS00455">
    <property type="entry name" value="AMP_BINDING"/>
    <property type="match status" value="1"/>
</dbReference>
<evidence type="ECO:0000259" key="3">
    <source>
        <dbReference type="Pfam" id="PF00501"/>
    </source>
</evidence>
<dbReference type="PANTHER" id="PTHR43201:SF5">
    <property type="entry name" value="MEDIUM-CHAIN ACYL-COA LIGASE ACSF2, MITOCHONDRIAL"/>
    <property type="match status" value="1"/>
</dbReference>
<dbReference type="InterPro" id="IPR025110">
    <property type="entry name" value="AMP-bd_C"/>
</dbReference>
<dbReference type="AlphaFoldDB" id="A0A7W5ZX84"/>
<sequence>MGEWEAGRDETITGLFAQAAAEMGDKPYLDFKGDLYSYADIDRLSDALARGLATLGVKPGDTVASILDNNVDAVLCWFAVNKLGAISVPVNTAYKGEFLRHQIADAGANVIVTEHDYADRVLDLADQLPNLSTLLHRGDELLKSHTSLGIHLLETMKIDGDDRSMMVQNKPSDLAMLIYTSGTTGPSKGCMISHGYACNLARQVLTALGIRSTDVMWSALPLFHMNATAGTVLSVAIARARAAFYTRFSLSNFWYDVERSGATVLSLLGSMHPLIAEAPDNEASQRCFGQVRVVCAAPFPKDLQEKWRTRFGTSVMGAPGYGFTEAAMMVYGPLETRLDFNSSGPRAEEFDVEIVDENDDPLPVGERGEIVCRPKRPNVMFSGYWNRPAETLKIMNNLWLHTGDIGMFGENGEFYFLDRKKDYLRRRGENISSFEMEATFQNHPDIMDVAVHAVFSPMGEDDVKVTAVLRDGSQLTAEDLCTWCLDKVPFFAVPRYIEFRRDKDMPRNPTGKILKYQLRDDGCTPTTWDREKEKFEIARR</sequence>
<comment type="caution">
    <text evidence="5">The sequence shown here is derived from an EMBL/GenBank/DDBJ whole genome shotgun (WGS) entry which is preliminary data.</text>
</comment>
<feature type="domain" description="AMP-binding enzyme C-terminal" evidence="4">
    <location>
        <begin position="435"/>
        <end position="512"/>
    </location>
</feature>
<dbReference type="InterPro" id="IPR042099">
    <property type="entry name" value="ANL_N_sf"/>
</dbReference>
<dbReference type="Gene3D" id="3.40.50.12780">
    <property type="entry name" value="N-terminal domain of ligase-like"/>
    <property type="match status" value="1"/>
</dbReference>
<evidence type="ECO:0000256" key="2">
    <source>
        <dbReference type="ARBA" id="ARBA00022598"/>
    </source>
</evidence>
<dbReference type="Pfam" id="PF13193">
    <property type="entry name" value="AMP-binding_C"/>
    <property type="match status" value="1"/>
</dbReference>
<dbReference type="EC" id="6.2.1.-" evidence="5"/>
<dbReference type="PANTHER" id="PTHR43201">
    <property type="entry name" value="ACYL-COA SYNTHETASE"/>
    <property type="match status" value="1"/>
</dbReference>
<dbReference type="InterPro" id="IPR000873">
    <property type="entry name" value="AMP-dep_synth/lig_dom"/>
</dbReference>
<dbReference type="InterPro" id="IPR020845">
    <property type="entry name" value="AMP-binding_CS"/>
</dbReference>
<comment type="similarity">
    <text evidence="1">Belongs to the ATP-dependent AMP-binding enzyme family.</text>
</comment>
<proteinExistence type="inferred from homology"/>
<dbReference type="SUPFAM" id="SSF56801">
    <property type="entry name" value="Acetyl-CoA synthetase-like"/>
    <property type="match status" value="1"/>
</dbReference>
<dbReference type="InterPro" id="IPR045851">
    <property type="entry name" value="AMP-bd_C_sf"/>
</dbReference>
<dbReference type="GO" id="GO:0006631">
    <property type="term" value="P:fatty acid metabolic process"/>
    <property type="evidence" value="ECO:0007669"/>
    <property type="project" value="TreeGrafter"/>
</dbReference>
<reference evidence="5 6" key="1">
    <citation type="submission" date="2020-08" db="EMBL/GenBank/DDBJ databases">
        <title>Genomic Encyclopedia of Type Strains, Phase IV (KMG-IV): sequencing the most valuable type-strain genomes for metagenomic binning, comparative biology and taxonomic classification.</title>
        <authorList>
            <person name="Goeker M."/>
        </authorList>
    </citation>
    <scope>NUCLEOTIDE SEQUENCE [LARGE SCALE GENOMIC DNA]</scope>
    <source>
        <strain evidence="5 6">DSM 14552</strain>
    </source>
</reference>
<keyword evidence="6" id="KW-1185">Reference proteome</keyword>
<name>A0A7W5ZX84_9SPHN</name>
<keyword evidence="2 5" id="KW-0436">Ligase</keyword>
<dbReference type="EMBL" id="JACICY010000004">
    <property type="protein sequence ID" value="MBB3860919.1"/>
    <property type="molecule type" value="Genomic_DNA"/>
</dbReference>
<evidence type="ECO:0000259" key="4">
    <source>
        <dbReference type="Pfam" id="PF13193"/>
    </source>
</evidence>
<evidence type="ECO:0000313" key="6">
    <source>
        <dbReference type="Proteomes" id="UP000562395"/>
    </source>
</evidence>
<feature type="domain" description="AMP-dependent synthetase/ligase" evidence="3">
    <location>
        <begin position="16"/>
        <end position="385"/>
    </location>
</feature>
<dbReference type="Gene3D" id="3.30.300.30">
    <property type="match status" value="1"/>
</dbReference>
<dbReference type="Proteomes" id="UP000562395">
    <property type="component" value="Unassembled WGS sequence"/>
</dbReference>